<gene>
    <name evidence="7" type="ORF">V22_32870</name>
</gene>
<dbReference type="GO" id="GO:0016020">
    <property type="term" value="C:membrane"/>
    <property type="evidence" value="ECO:0007669"/>
    <property type="project" value="UniProtKB-SubCell"/>
</dbReference>
<dbReference type="KEGG" id="chya:V22_32870"/>
<feature type="region of interest" description="Disordered" evidence="5">
    <location>
        <begin position="269"/>
        <end position="302"/>
    </location>
</feature>
<comment type="subcellular location">
    <subcellularLocation>
        <location evidence="1">Membrane</location>
        <topology evidence="1">Multi-pass membrane protein</topology>
    </subcellularLocation>
</comment>
<dbReference type="EMBL" id="CP036316">
    <property type="protein sequence ID" value="QDT66023.1"/>
    <property type="molecule type" value="Genomic_DNA"/>
</dbReference>
<evidence type="ECO:0000256" key="2">
    <source>
        <dbReference type="ARBA" id="ARBA00022692"/>
    </source>
</evidence>
<keyword evidence="8" id="KW-1185">Reference proteome</keyword>
<dbReference type="RefSeq" id="WP_197439667.1">
    <property type="nucleotide sequence ID" value="NZ_CP036316.1"/>
</dbReference>
<dbReference type="AlphaFoldDB" id="A0A517TCD0"/>
<proteinExistence type="predicted"/>
<feature type="transmembrane region" description="Helical" evidence="6">
    <location>
        <begin position="98"/>
        <end position="120"/>
    </location>
</feature>
<reference evidence="7 8" key="1">
    <citation type="submission" date="2019-02" db="EMBL/GenBank/DDBJ databases">
        <title>Deep-cultivation of Planctomycetes and their phenomic and genomic characterization uncovers novel biology.</title>
        <authorList>
            <person name="Wiegand S."/>
            <person name="Jogler M."/>
            <person name="Boedeker C."/>
            <person name="Pinto D."/>
            <person name="Vollmers J."/>
            <person name="Rivas-Marin E."/>
            <person name="Kohn T."/>
            <person name="Peeters S.H."/>
            <person name="Heuer A."/>
            <person name="Rast P."/>
            <person name="Oberbeckmann S."/>
            <person name="Bunk B."/>
            <person name="Jeske O."/>
            <person name="Meyerdierks A."/>
            <person name="Storesund J.E."/>
            <person name="Kallscheuer N."/>
            <person name="Luecker S."/>
            <person name="Lage O.M."/>
            <person name="Pohl T."/>
            <person name="Merkel B.J."/>
            <person name="Hornburger P."/>
            <person name="Mueller R.-W."/>
            <person name="Bruemmer F."/>
            <person name="Labrenz M."/>
            <person name="Spormann A.M."/>
            <person name="Op den Camp H."/>
            <person name="Overmann J."/>
            <person name="Amann R."/>
            <person name="Jetten M.S.M."/>
            <person name="Mascher T."/>
            <person name="Medema M.H."/>
            <person name="Devos D.P."/>
            <person name="Kaster A.-K."/>
            <person name="Ovreas L."/>
            <person name="Rohde M."/>
            <person name="Galperin M.Y."/>
            <person name="Jogler C."/>
        </authorList>
    </citation>
    <scope>NUCLEOTIDE SEQUENCE [LARGE SCALE GENOMIC DNA]</scope>
    <source>
        <strain evidence="7 8">V22</strain>
    </source>
</reference>
<evidence type="ECO:0000256" key="5">
    <source>
        <dbReference type="SAM" id="MobiDB-lite"/>
    </source>
</evidence>
<dbReference type="PANTHER" id="PTHR37306:SF1">
    <property type="entry name" value="COLICIN V PRODUCTION PROTEIN"/>
    <property type="match status" value="1"/>
</dbReference>
<dbReference type="Proteomes" id="UP000319976">
    <property type="component" value="Chromosome"/>
</dbReference>
<feature type="compositionally biased region" description="Polar residues" evidence="5">
    <location>
        <begin position="272"/>
        <end position="281"/>
    </location>
</feature>
<evidence type="ECO:0000313" key="7">
    <source>
        <dbReference type="EMBL" id="QDT66023.1"/>
    </source>
</evidence>
<name>A0A517TCD0_9PLAN</name>
<dbReference type="GO" id="GO:0009403">
    <property type="term" value="P:toxin biosynthetic process"/>
    <property type="evidence" value="ECO:0007669"/>
    <property type="project" value="InterPro"/>
</dbReference>
<evidence type="ECO:0000313" key="8">
    <source>
        <dbReference type="Proteomes" id="UP000319976"/>
    </source>
</evidence>
<dbReference type="PANTHER" id="PTHR37306">
    <property type="entry name" value="COLICIN V PRODUCTION PROTEIN"/>
    <property type="match status" value="1"/>
</dbReference>
<evidence type="ECO:0000256" key="3">
    <source>
        <dbReference type="ARBA" id="ARBA00022989"/>
    </source>
</evidence>
<sequence length="399" mass="44918">MWYDLAVVALLVFCIARGAARGFIWQVAGIAGLLLSFLFAESLSPIIAPLIAVKPPLNRWIAMFLIYIGASFVSFAVARSLRQGIEKWKFEEYDRHLGMVFGFLKGAGFAMLITFFSVTLSDWARPYVMKSYSGYAAAYVMWNVQPVMPEELAGVLDPYLKNFDPPLHDSDGGFGEVPFIVKDEDKDNELPFDFPEFPSTNNTSENNPGKLFEQMISNMASKWGSQMIERVRKTFEQVPEDRRSGFVQELNQVTQDERGVESLLRLWAPDSSKPSTSNPLQNDDFAPLPEYPSLPDEKSVTTNNETVDSLLHQIAEVYSDNENAQRSIISEAQRHLSSVPDQIVKPVLADWKADLLDQRPDPDPDTDLGTPLDVRISRQLKKMGQSFGNISSDFLNFPR</sequence>
<dbReference type="Pfam" id="PF02674">
    <property type="entry name" value="Colicin_V"/>
    <property type="match status" value="1"/>
</dbReference>
<evidence type="ECO:0000256" key="4">
    <source>
        <dbReference type="ARBA" id="ARBA00023136"/>
    </source>
</evidence>
<accession>A0A517TCD0</accession>
<keyword evidence="3 6" id="KW-1133">Transmembrane helix</keyword>
<feature type="transmembrane region" description="Helical" evidence="6">
    <location>
        <begin position="60"/>
        <end position="78"/>
    </location>
</feature>
<keyword evidence="2 6" id="KW-0812">Transmembrane</keyword>
<feature type="transmembrane region" description="Helical" evidence="6">
    <location>
        <begin position="30"/>
        <end position="53"/>
    </location>
</feature>
<keyword evidence="4 6" id="KW-0472">Membrane</keyword>
<evidence type="ECO:0000256" key="1">
    <source>
        <dbReference type="ARBA" id="ARBA00004141"/>
    </source>
</evidence>
<evidence type="ECO:0000256" key="6">
    <source>
        <dbReference type="SAM" id="Phobius"/>
    </source>
</evidence>
<dbReference type="InterPro" id="IPR003825">
    <property type="entry name" value="Colicin-V_CvpA"/>
</dbReference>
<organism evidence="7 8">
    <name type="scientific">Calycomorphotria hydatis</name>
    <dbReference type="NCBI Taxonomy" id="2528027"/>
    <lineage>
        <taxon>Bacteria</taxon>
        <taxon>Pseudomonadati</taxon>
        <taxon>Planctomycetota</taxon>
        <taxon>Planctomycetia</taxon>
        <taxon>Planctomycetales</taxon>
        <taxon>Planctomycetaceae</taxon>
        <taxon>Calycomorphotria</taxon>
    </lineage>
</organism>
<protein>
    <submittedName>
        <fullName evidence="7">Colicin V production protein</fullName>
    </submittedName>
</protein>